<accession>A0A7G9RV16</accession>
<dbReference type="InterPro" id="IPR036182">
    <property type="entry name" value="PCuAC_sf"/>
</dbReference>
<organism evidence="2 3">
    <name type="scientific">Diaphorobacter ruginosibacter</name>
    <dbReference type="NCBI Taxonomy" id="1715720"/>
    <lineage>
        <taxon>Bacteria</taxon>
        <taxon>Pseudomonadati</taxon>
        <taxon>Pseudomonadota</taxon>
        <taxon>Betaproteobacteria</taxon>
        <taxon>Burkholderiales</taxon>
        <taxon>Comamonadaceae</taxon>
        <taxon>Diaphorobacter</taxon>
    </lineage>
</organism>
<dbReference type="PANTHER" id="PTHR36302">
    <property type="entry name" value="BLR7088 PROTEIN"/>
    <property type="match status" value="1"/>
</dbReference>
<reference evidence="2 3" key="1">
    <citation type="submission" date="2020-08" db="EMBL/GenBank/DDBJ databases">
        <title>Genome sequence of Diaphorobacter ruginosibacter DSM 27467T.</title>
        <authorList>
            <person name="Hyun D.-W."/>
            <person name="Bae J.-W."/>
        </authorList>
    </citation>
    <scope>NUCLEOTIDE SEQUENCE [LARGE SCALE GENOMIC DNA]</scope>
    <source>
        <strain evidence="2 3">DSM 27467</strain>
    </source>
</reference>
<feature type="signal peptide" evidence="1">
    <location>
        <begin position="1"/>
        <end position="21"/>
    </location>
</feature>
<evidence type="ECO:0000313" key="2">
    <source>
        <dbReference type="EMBL" id="QNN59441.1"/>
    </source>
</evidence>
<dbReference type="Proteomes" id="UP000515811">
    <property type="component" value="Chromosome"/>
</dbReference>
<dbReference type="PANTHER" id="PTHR36302:SF1">
    <property type="entry name" value="COPPER CHAPERONE PCU(A)C"/>
    <property type="match status" value="1"/>
</dbReference>
<keyword evidence="1" id="KW-0732">Signal</keyword>
<dbReference type="InterPro" id="IPR058248">
    <property type="entry name" value="Lxx211020-like"/>
</dbReference>
<dbReference type="RefSeq" id="WP_187600453.1">
    <property type="nucleotide sequence ID" value="NZ_CP060714.1"/>
</dbReference>
<keyword evidence="3" id="KW-1185">Reference proteome</keyword>
<dbReference type="InterPro" id="IPR007410">
    <property type="entry name" value="LpqE-like"/>
</dbReference>
<sequence length="159" mass="16692">MRRIATTALLASLSLVGVASHAEVTVQDAWIRATVAQQKASGAFMRITSTEATRLVGIATPAAPIAEVHEMKMEDGVMKMRGIDGIALKAGETLELKPGGYHVMLMDLPAAMTAGSTVPMTLTFKDAAGKESTVQVQAQVRAANAAAAPAMDHSKHMKH</sequence>
<dbReference type="EMBL" id="CP060714">
    <property type="protein sequence ID" value="QNN59441.1"/>
    <property type="molecule type" value="Genomic_DNA"/>
</dbReference>
<proteinExistence type="predicted"/>
<name>A0A7G9RV16_9BURK</name>
<dbReference type="Gene3D" id="2.60.40.1890">
    <property type="entry name" value="PCu(A)C copper chaperone"/>
    <property type="match status" value="1"/>
</dbReference>
<protein>
    <submittedName>
        <fullName evidence="2">Copper chaperone PCu(A)C</fullName>
    </submittedName>
</protein>
<dbReference type="KEGG" id="drg:H9K76_04450"/>
<dbReference type="AlphaFoldDB" id="A0A7G9RV16"/>
<evidence type="ECO:0000313" key="3">
    <source>
        <dbReference type="Proteomes" id="UP000515811"/>
    </source>
</evidence>
<feature type="chain" id="PRO_5028958412" evidence="1">
    <location>
        <begin position="22"/>
        <end position="159"/>
    </location>
</feature>
<evidence type="ECO:0000256" key="1">
    <source>
        <dbReference type="SAM" id="SignalP"/>
    </source>
</evidence>
<gene>
    <name evidence="2" type="ORF">H9K76_04450</name>
</gene>
<dbReference type="SUPFAM" id="SSF110087">
    <property type="entry name" value="DR1885-like metal-binding protein"/>
    <property type="match status" value="1"/>
</dbReference>
<dbReference type="Pfam" id="PF04314">
    <property type="entry name" value="PCuAC"/>
    <property type="match status" value="1"/>
</dbReference>